<dbReference type="GO" id="GO:0016887">
    <property type="term" value="F:ATP hydrolysis activity"/>
    <property type="evidence" value="ECO:0007669"/>
    <property type="project" value="UniProtKB-UniRule"/>
</dbReference>
<dbReference type="SUPFAM" id="SSF52821">
    <property type="entry name" value="Rhodanese/Cell cycle control phosphatase"/>
    <property type="match status" value="1"/>
</dbReference>
<evidence type="ECO:0000256" key="7">
    <source>
        <dbReference type="SAM" id="Coils"/>
    </source>
</evidence>
<dbReference type="Pfam" id="PF00581">
    <property type="entry name" value="Rhodanese"/>
    <property type="match status" value="1"/>
</dbReference>
<dbReference type="CDD" id="cd00158">
    <property type="entry name" value="RHOD"/>
    <property type="match status" value="1"/>
</dbReference>
<keyword evidence="11" id="KW-1185">Reference proteome</keyword>
<dbReference type="EMBL" id="LGRX02024142">
    <property type="protein sequence ID" value="KAK3254106.1"/>
    <property type="molecule type" value="Genomic_DNA"/>
</dbReference>
<reference evidence="10 11" key="1">
    <citation type="journal article" date="2015" name="Genome Biol. Evol.">
        <title>Comparative Genomics of a Bacterivorous Green Alga Reveals Evolutionary Causalities and Consequences of Phago-Mixotrophic Mode of Nutrition.</title>
        <authorList>
            <person name="Burns J.A."/>
            <person name="Paasch A."/>
            <person name="Narechania A."/>
            <person name="Kim E."/>
        </authorList>
    </citation>
    <scope>NUCLEOTIDE SEQUENCE [LARGE SCALE GENOMIC DNA]</scope>
    <source>
        <strain evidence="10 11">PLY_AMNH</strain>
    </source>
</reference>
<sequence>MEENGEEGKDYLYELGRQSVNTNIDVGAKTGNIDSLFTGGFLGVDGDIASGRLRNYEIRSLSHIDGDYYMPPAFVERFCLHMVKNYLKMDGKIPLILGVWGPKGCGKSFQVELCCKKMGVTPIILSAGELEDEWAGNPGRLIRERYRKAAQVIKNQGKMSCLIINDIDATCGRLKDTQMTVNNQMVMGTLMNLCDDPTRVSVGEEWNEGDIIARCPIIVTANDLSTLYAPLLRDGRMDKFYWQPTREDLVHMIHRTFEDDGYSLEDMGALLDRFPDQPLDFFGALRSRMYDSGIFQWVQQLGGEEEVGKLLMAMARQRRRADKPQRISNSRDEAAGYAQEGQQDAVAENREEEGERDEGAAIFDDEEDAPFIEDPIFDSSEMDFSFARLVQQAEELAQEQQHVMEHSLAYDYLRWQDNPEEVQKTEVSAEELEQARQAKQEAEEALRKAADRTKHMMASMMEEQRRMRASQPPPPPPPEPEPEPEPEPKDWWEVRVLEAHGLVETEGYTLLDVRAQRDFDKECAKGSVNVPAVVLKGRPLHWEEFPIDSFIHDLQMRFPAGSKLAVIGGESSAASAMQQMVDAGYSEIAEVVGGYESWNKLFKPNGARREADGQYKIDYASGGDMCVGADLPVI</sequence>
<feature type="coiled-coil region" evidence="7">
    <location>
        <begin position="422"/>
        <end position="452"/>
    </location>
</feature>
<dbReference type="InterPro" id="IPR001763">
    <property type="entry name" value="Rhodanese-like_dom"/>
</dbReference>
<dbReference type="SMART" id="SM00450">
    <property type="entry name" value="RHOD"/>
    <property type="match status" value="1"/>
</dbReference>
<dbReference type="Proteomes" id="UP001190700">
    <property type="component" value="Unassembled WGS sequence"/>
</dbReference>
<feature type="domain" description="Rhodanese" evidence="9">
    <location>
        <begin position="504"/>
        <end position="607"/>
    </location>
</feature>
<keyword evidence="6" id="KW-0934">Plastid</keyword>
<comment type="function">
    <text evidence="4 6">Activation of RuBisCO (ribulose-1,5-bisphosphate carboxylase/oxygenase; EC 4.1.1.39) involves the ATP-dependent carboxylation of the epsilon-amino group of lysine leading to a carbamate structure.</text>
</comment>
<dbReference type="PANTHER" id="PTHR32429:SF11">
    <property type="entry name" value="RIBULOSE BISPHOSPHATE CARBOXYLASE_OXYGENASE ACTIVASE, CHLOROPLASTIC"/>
    <property type="match status" value="1"/>
</dbReference>
<feature type="region of interest" description="Disordered" evidence="8">
    <location>
        <begin position="321"/>
        <end position="360"/>
    </location>
</feature>
<keyword evidence="3 6" id="KW-0067">ATP-binding</keyword>
<feature type="region of interest" description="Disordered" evidence="8">
    <location>
        <begin position="461"/>
        <end position="488"/>
    </location>
</feature>
<comment type="subcellular location">
    <subcellularLocation>
        <location evidence="1 6">Plastid</location>
        <location evidence="1 6">Chloroplast stroma</location>
    </subcellularLocation>
</comment>
<evidence type="ECO:0000256" key="2">
    <source>
        <dbReference type="ARBA" id="ARBA00022741"/>
    </source>
</evidence>
<dbReference type="InterPro" id="IPR027417">
    <property type="entry name" value="P-loop_NTPase"/>
</dbReference>
<evidence type="ECO:0000313" key="10">
    <source>
        <dbReference type="EMBL" id="KAK3254106.1"/>
    </source>
</evidence>
<dbReference type="GO" id="GO:0009570">
    <property type="term" value="C:chloroplast stroma"/>
    <property type="evidence" value="ECO:0007669"/>
    <property type="project" value="UniProtKB-SubCell"/>
</dbReference>
<protein>
    <recommendedName>
        <fullName evidence="6">Ribulose bisphosphate carboxylase/oxygenase activase, chloroplastic</fullName>
        <shortName evidence="6">RA</shortName>
        <shortName evidence="6">RuBisCO activase</shortName>
    </recommendedName>
</protein>
<dbReference type="Gene3D" id="1.10.8.1070">
    <property type="match status" value="1"/>
</dbReference>
<evidence type="ECO:0000256" key="6">
    <source>
        <dbReference type="RuleBase" id="RU369045"/>
    </source>
</evidence>
<feature type="compositionally biased region" description="Basic and acidic residues" evidence="8">
    <location>
        <begin position="322"/>
        <end position="334"/>
    </location>
</feature>
<organism evidence="10 11">
    <name type="scientific">Cymbomonas tetramitiformis</name>
    <dbReference type="NCBI Taxonomy" id="36881"/>
    <lineage>
        <taxon>Eukaryota</taxon>
        <taxon>Viridiplantae</taxon>
        <taxon>Chlorophyta</taxon>
        <taxon>Pyramimonadophyceae</taxon>
        <taxon>Pyramimonadales</taxon>
        <taxon>Pyramimonadaceae</taxon>
        <taxon>Cymbomonas</taxon>
    </lineage>
</organism>
<gene>
    <name evidence="10" type="ORF">CYMTET_36667</name>
</gene>
<keyword evidence="7" id="KW-0175">Coiled coil</keyword>
<dbReference type="Pfam" id="PF21228">
    <property type="entry name" value="RuBisCO_activase_AAA_helical"/>
    <property type="match status" value="1"/>
</dbReference>
<evidence type="ECO:0000256" key="3">
    <source>
        <dbReference type="ARBA" id="ARBA00022840"/>
    </source>
</evidence>
<dbReference type="InterPro" id="IPR044960">
    <property type="entry name" value="RCA-like"/>
</dbReference>
<dbReference type="PANTHER" id="PTHR32429">
    <property type="match status" value="1"/>
</dbReference>
<keyword evidence="2 6" id="KW-0547">Nucleotide-binding</keyword>
<evidence type="ECO:0000256" key="5">
    <source>
        <dbReference type="ARBA" id="ARBA00025781"/>
    </source>
</evidence>
<keyword evidence="6" id="KW-0150">Chloroplast</keyword>
<proteinExistence type="inferred from homology"/>
<dbReference type="Gene3D" id="3.40.50.300">
    <property type="entry name" value="P-loop containing nucleotide triphosphate hydrolases"/>
    <property type="match status" value="1"/>
</dbReference>
<dbReference type="Pfam" id="PF00004">
    <property type="entry name" value="AAA"/>
    <property type="match status" value="1"/>
</dbReference>
<evidence type="ECO:0000256" key="4">
    <source>
        <dbReference type="ARBA" id="ARBA00025556"/>
    </source>
</evidence>
<dbReference type="Gene3D" id="3.40.250.10">
    <property type="entry name" value="Rhodanese-like domain"/>
    <property type="match status" value="1"/>
</dbReference>
<dbReference type="GO" id="GO:0046863">
    <property type="term" value="F:ribulose-1,5-bisphosphate carboxylase/oxygenase activator activity"/>
    <property type="evidence" value="ECO:0007669"/>
    <property type="project" value="UniProtKB-UniRule"/>
</dbReference>
<evidence type="ECO:0000256" key="8">
    <source>
        <dbReference type="SAM" id="MobiDB-lite"/>
    </source>
</evidence>
<evidence type="ECO:0000256" key="1">
    <source>
        <dbReference type="ARBA" id="ARBA00004470"/>
    </source>
</evidence>
<dbReference type="InterPro" id="IPR003959">
    <property type="entry name" value="ATPase_AAA_core"/>
</dbReference>
<dbReference type="GO" id="GO:0005524">
    <property type="term" value="F:ATP binding"/>
    <property type="evidence" value="ECO:0007669"/>
    <property type="project" value="UniProtKB-UniRule"/>
</dbReference>
<name>A0AAE0F6R7_9CHLO</name>
<evidence type="ECO:0000313" key="11">
    <source>
        <dbReference type="Proteomes" id="UP001190700"/>
    </source>
</evidence>
<dbReference type="AlphaFoldDB" id="A0AAE0F6R7"/>
<dbReference type="PROSITE" id="PS50206">
    <property type="entry name" value="RHODANESE_3"/>
    <property type="match status" value="1"/>
</dbReference>
<comment type="similarity">
    <text evidence="5 6">Belongs to the RuBisCO activase family.</text>
</comment>
<evidence type="ECO:0000259" key="9">
    <source>
        <dbReference type="PROSITE" id="PS50206"/>
    </source>
</evidence>
<comment type="caution">
    <text evidence="10">The sequence shown here is derived from an EMBL/GenBank/DDBJ whole genome shotgun (WGS) entry which is preliminary data.</text>
</comment>
<dbReference type="SUPFAM" id="SSF52540">
    <property type="entry name" value="P-loop containing nucleoside triphosphate hydrolases"/>
    <property type="match status" value="1"/>
</dbReference>
<dbReference type="InterPro" id="IPR036873">
    <property type="entry name" value="Rhodanese-like_dom_sf"/>
</dbReference>
<accession>A0AAE0F6R7</accession>
<dbReference type="InterPro" id="IPR048571">
    <property type="entry name" value="RuBisCO_activase_AAA_helical"/>
</dbReference>